<dbReference type="Pfam" id="PF00072">
    <property type="entry name" value="Response_reg"/>
    <property type="match status" value="1"/>
</dbReference>
<organism evidence="3 4">
    <name type="scientific">Candidatus Pseudobacter hemicellulosilyticus</name>
    <dbReference type="NCBI Taxonomy" id="3121375"/>
    <lineage>
        <taxon>Bacteria</taxon>
        <taxon>Pseudomonadati</taxon>
        <taxon>Bacteroidota</taxon>
        <taxon>Chitinophagia</taxon>
        <taxon>Chitinophagales</taxon>
        <taxon>Chitinophagaceae</taxon>
        <taxon>Pseudobacter</taxon>
    </lineage>
</organism>
<dbReference type="PANTHER" id="PTHR45566">
    <property type="entry name" value="HTH-TYPE TRANSCRIPTIONAL REGULATOR YHJB-RELATED"/>
    <property type="match status" value="1"/>
</dbReference>
<sequence length="130" mass="14836">MSNMIRIMVVDDHDLYREVLTDFLERNGFKVTHSLKAGAGMEESLQPDDLPDIAIISFKTSKIGNMTHLRWLKNSFPSVRVLITTLFNDKIPMEELKQLGINGVIIKSNADTQQIMKALRLVQDGHSYYN</sequence>
<dbReference type="InterPro" id="IPR001789">
    <property type="entry name" value="Sig_transdc_resp-reg_receiver"/>
</dbReference>
<dbReference type="PROSITE" id="PS50110">
    <property type="entry name" value="RESPONSE_REGULATORY"/>
    <property type="match status" value="1"/>
</dbReference>
<feature type="domain" description="Response regulatory" evidence="2">
    <location>
        <begin position="6"/>
        <end position="122"/>
    </location>
</feature>
<reference evidence="3" key="1">
    <citation type="submission" date="2023-03" db="EMBL/GenBank/DDBJ databases">
        <title>Andean soil-derived lignocellulolytic bacterial consortium as a source of novel taxa and putative plastic-active enzymes.</title>
        <authorList>
            <person name="Diaz-Garcia L."/>
            <person name="Chuvochina M."/>
            <person name="Feuerriegel G."/>
            <person name="Bunk B."/>
            <person name="Sproer C."/>
            <person name="Streit W.R."/>
            <person name="Rodriguez L.M."/>
            <person name="Overmann J."/>
            <person name="Jimenez D.J."/>
        </authorList>
    </citation>
    <scope>NUCLEOTIDE SEQUENCE</scope>
    <source>
        <strain evidence="3">MAG 7</strain>
    </source>
</reference>
<evidence type="ECO:0000313" key="4">
    <source>
        <dbReference type="Proteomes" id="UP001220610"/>
    </source>
</evidence>
<dbReference type="Gene3D" id="3.40.50.2300">
    <property type="match status" value="1"/>
</dbReference>
<dbReference type="PANTHER" id="PTHR45566:SF2">
    <property type="entry name" value="NARL SUBFAMILY"/>
    <property type="match status" value="1"/>
</dbReference>
<proteinExistence type="predicted"/>
<dbReference type="SUPFAM" id="SSF52172">
    <property type="entry name" value="CheY-like"/>
    <property type="match status" value="1"/>
</dbReference>
<name>A0AAJ5WPA0_9BACT</name>
<dbReference type="EMBL" id="CP119311">
    <property type="protein sequence ID" value="WEK34779.1"/>
    <property type="molecule type" value="Genomic_DNA"/>
</dbReference>
<gene>
    <name evidence="3" type="ORF">P0Y53_20015</name>
</gene>
<dbReference type="SMART" id="SM00448">
    <property type="entry name" value="REC"/>
    <property type="match status" value="1"/>
</dbReference>
<evidence type="ECO:0000313" key="3">
    <source>
        <dbReference type="EMBL" id="WEK34779.1"/>
    </source>
</evidence>
<evidence type="ECO:0000259" key="2">
    <source>
        <dbReference type="PROSITE" id="PS50110"/>
    </source>
</evidence>
<dbReference type="InterPro" id="IPR011006">
    <property type="entry name" value="CheY-like_superfamily"/>
</dbReference>
<accession>A0AAJ5WPA0</accession>
<dbReference type="AlphaFoldDB" id="A0AAJ5WPA0"/>
<evidence type="ECO:0000256" key="1">
    <source>
        <dbReference type="PROSITE-ProRule" id="PRU00169"/>
    </source>
</evidence>
<protein>
    <submittedName>
        <fullName evidence="3">Response regulator</fullName>
    </submittedName>
</protein>
<dbReference type="Proteomes" id="UP001220610">
    <property type="component" value="Chromosome"/>
</dbReference>
<dbReference type="InterPro" id="IPR051015">
    <property type="entry name" value="EvgA-like"/>
</dbReference>
<comment type="caution">
    <text evidence="1">Lacks conserved residue(s) required for the propagation of feature annotation.</text>
</comment>
<dbReference type="GO" id="GO:0000160">
    <property type="term" value="P:phosphorelay signal transduction system"/>
    <property type="evidence" value="ECO:0007669"/>
    <property type="project" value="InterPro"/>
</dbReference>